<dbReference type="EMBL" id="LS483447">
    <property type="protein sequence ID" value="SQH72626.1"/>
    <property type="molecule type" value="Genomic_DNA"/>
</dbReference>
<dbReference type="PROSITE" id="PS51257">
    <property type="entry name" value="PROKAR_LIPOPROTEIN"/>
    <property type="match status" value="1"/>
</dbReference>
<dbReference type="NCBIfam" id="TIGR01730">
    <property type="entry name" value="RND_mfp"/>
    <property type="match status" value="1"/>
</dbReference>
<sequence>MEKHITLGMKYGAAFAALCLSLGLGMATGCSRGGKQAKTLAQEDSVRLVDTTIAIRTRVEASEQFSAIIQSKVRNNISPQAPLRIERMLVEVGDRVAKGQVLARLDNSSLDRLKVQLDNAELDFKRTDELFKAGGLAQARWEQSKSSLEITRNQYRNMLDNTVLRSPVSGIVTARNYDSGDMSSPQLPIYVVEQIAPVRLKLNISEMYYGQVKPKMPVDVSLEAIPGESFRGYVSLVYPTIDAMSHTFGVEVEIPNAKMQIRPGMYARVDVHFGEKEVIAVNSLAINRQAGTGGRFVYVLKNNKVESREVKLGRSKGELVEIVEGLNAGDIVVSKGAGTLKEGQEVRISKRDK</sequence>
<dbReference type="AlphaFoldDB" id="A0A2X4PFE5"/>
<dbReference type="PANTHER" id="PTHR30469:SF15">
    <property type="entry name" value="HLYD FAMILY OF SECRETION PROTEINS"/>
    <property type="match status" value="1"/>
</dbReference>
<dbReference type="InterPro" id="IPR006143">
    <property type="entry name" value="RND_pump_MFP"/>
</dbReference>
<dbReference type="GO" id="GO:1990281">
    <property type="term" value="C:efflux pump complex"/>
    <property type="evidence" value="ECO:0007669"/>
    <property type="project" value="TreeGrafter"/>
</dbReference>
<dbReference type="GO" id="GO:0015562">
    <property type="term" value="F:efflux transmembrane transporter activity"/>
    <property type="evidence" value="ECO:0007669"/>
    <property type="project" value="TreeGrafter"/>
</dbReference>
<evidence type="ECO:0000259" key="3">
    <source>
        <dbReference type="Pfam" id="PF25989"/>
    </source>
</evidence>
<dbReference type="Proteomes" id="UP000249300">
    <property type="component" value="Chromosome 1"/>
</dbReference>
<dbReference type="SUPFAM" id="SSF111369">
    <property type="entry name" value="HlyD-like secretion proteins"/>
    <property type="match status" value="1"/>
</dbReference>
<organism evidence="4 5">
    <name type="scientific">Porphyromonas crevioricanis</name>
    <dbReference type="NCBI Taxonomy" id="393921"/>
    <lineage>
        <taxon>Bacteria</taxon>
        <taxon>Pseudomonadati</taxon>
        <taxon>Bacteroidota</taxon>
        <taxon>Bacteroidia</taxon>
        <taxon>Bacteroidales</taxon>
        <taxon>Porphyromonadaceae</taxon>
        <taxon>Porphyromonas</taxon>
    </lineage>
</organism>
<dbReference type="KEGG" id="pcre:NCTC12858_00452"/>
<dbReference type="Gene3D" id="2.40.30.170">
    <property type="match status" value="1"/>
</dbReference>
<dbReference type="FunFam" id="2.40.30.170:FF:000010">
    <property type="entry name" value="Efflux RND transporter periplasmic adaptor subunit"/>
    <property type="match status" value="1"/>
</dbReference>
<evidence type="ECO:0000259" key="2">
    <source>
        <dbReference type="Pfam" id="PF25954"/>
    </source>
</evidence>
<dbReference type="PANTHER" id="PTHR30469">
    <property type="entry name" value="MULTIDRUG RESISTANCE PROTEIN MDTA"/>
    <property type="match status" value="1"/>
</dbReference>
<name>A0A2X4PFE5_9PORP</name>
<evidence type="ECO:0000313" key="5">
    <source>
        <dbReference type="Proteomes" id="UP000249300"/>
    </source>
</evidence>
<keyword evidence="5" id="KW-1185">Reference proteome</keyword>
<evidence type="ECO:0000256" key="1">
    <source>
        <dbReference type="ARBA" id="ARBA00009477"/>
    </source>
</evidence>
<accession>A0A2X4PFE5</accession>
<gene>
    <name evidence="4" type="primary">czcB</name>
    <name evidence="4" type="ORF">NCTC12858_00452</name>
</gene>
<dbReference type="Gene3D" id="2.40.50.100">
    <property type="match status" value="1"/>
</dbReference>
<dbReference type="OrthoDB" id="9798190at2"/>
<dbReference type="Pfam" id="PF25954">
    <property type="entry name" value="Beta-barrel_RND_2"/>
    <property type="match status" value="1"/>
</dbReference>
<dbReference type="Pfam" id="PF25989">
    <property type="entry name" value="YknX_C"/>
    <property type="match status" value="1"/>
</dbReference>
<dbReference type="Gene3D" id="2.40.420.20">
    <property type="match status" value="1"/>
</dbReference>
<protein>
    <submittedName>
        <fullName evidence="4">Cation efflux system protein CzcB</fullName>
    </submittedName>
</protein>
<dbReference type="RefSeq" id="WP_023940592.1">
    <property type="nucleotide sequence ID" value="NZ_JQJB01000006.1"/>
</dbReference>
<feature type="domain" description="CusB-like beta-barrel" evidence="2">
    <location>
        <begin position="200"/>
        <end position="271"/>
    </location>
</feature>
<evidence type="ECO:0000313" key="4">
    <source>
        <dbReference type="EMBL" id="SQH72626.1"/>
    </source>
</evidence>
<dbReference type="InterPro" id="IPR058637">
    <property type="entry name" value="YknX-like_C"/>
</dbReference>
<feature type="domain" description="YknX-like C-terminal permuted SH3-like" evidence="3">
    <location>
        <begin position="293"/>
        <end position="347"/>
    </location>
</feature>
<dbReference type="InterPro" id="IPR058792">
    <property type="entry name" value="Beta-barrel_RND_2"/>
</dbReference>
<proteinExistence type="inferred from homology"/>
<comment type="similarity">
    <text evidence="1">Belongs to the membrane fusion protein (MFP) (TC 8.A.1) family.</text>
</comment>
<reference evidence="4 5" key="1">
    <citation type="submission" date="2018-06" db="EMBL/GenBank/DDBJ databases">
        <authorList>
            <consortium name="Pathogen Informatics"/>
            <person name="Doyle S."/>
        </authorList>
    </citation>
    <scope>NUCLEOTIDE SEQUENCE [LARGE SCALE GENOMIC DNA]</scope>
    <source>
        <strain evidence="4 5">NCTC12858</strain>
    </source>
</reference>